<dbReference type="SUPFAM" id="SSF56029">
    <property type="entry name" value="Monooxygenase (hydroxylase) regulatory protein"/>
    <property type="match status" value="1"/>
</dbReference>
<evidence type="ECO:0000313" key="3">
    <source>
        <dbReference type="Proteomes" id="UP000274695"/>
    </source>
</evidence>
<keyword evidence="2" id="KW-0560">Oxidoreductase</keyword>
<dbReference type="InterPro" id="IPR003454">
    <property type="entry name" value="MOase_MmoB_DmpM"/>
</dbReference>
<gene>
    <name evidence="2" type="ORF">D0911_18660</name>
</gene>
<reference evidence="2 3" key="1">
    <citation type="submission" date="2018-10" db="EMBL/GenBank/DDBJ databases">
        <title>Draft genome sequence of Zhongshania sp. DSW25-10.</title>
        <authorList>
            <person name="Oh J."/>
        </authorList>
    </citation>
    <scope>NUCLEOTIDE SEQUENCE [LARGE SCALE GENOMIC DNA]</scope>
    <source>
        <strain evidence="2 3">DSW25-10</strain>
    </source>
</reference>
<organism evidence="2 3">
    <name type="scientific">Zhongshania marina</name>
    <dbReference type="NCBI Taxonomy" id="2304603"/>
    <lineage>
        <taxon>Bacteria</taxon>
        <taxon>Pseudomonadati</taxon>
        <taxon>Pseudomonadota</taxon>
        <taxon>Gammaproteobacteria</taxon>
        <taxon>Cellvibrionales</taxon>
        <taxon>Spongiibacteraceae</taxon>
        <taxon>Zhongshania</taxon>
    </lineage>
</organism>
<comment type="similarity">
    <text evidence="1">Belongs to the TmoD/XamoD family.</text>
</comment>
<comment type="caution">
    <text evidence="2">The sequence shown here is derived from an EMBL/GenBank/DDBJ whole genome shotgun (WGS) entry which is preliminary data.</text>
</comment>
<dbReference type="Proteomes" id="UP000274695">
    <property type="component" value="Unassembled WGS sequence"/>
</dbReference>
<dbReference type="Pfam" id="PF02406">
    <property type="entry name" value="MmoB_DmpM"/>
    <property type="match status" value="1"/>
</dbReference>
<dbReference type="InterPro" id="IPR036889">
    <property type="entry name" value="mOase_MmoB_DmpM_sf"/>
</dbReference>
<keyword evidence="2" id="KW-0503">Monooxygenase</keyword>
<dbReference type="RefSeq" id="WP_123183753.1">
    <property type="nucleotide sequence ID" value="NZ_RHGB01000034.1"/>
</dbReference>
<accession>A0ABX9W0P1</accession>
<protein>
    <submittedName>
        <fullName evidence="2">Monooxygenase</fullName>
    </submittedName>
</protein>
<sequence>MATNKEIDKILRNNNVGPIMRAGDLADAVVEAAISDNPGKDIKVENKNAYIRISACSEMRLTRESIELELGRPFRMNEIEIDMASFAGRIKMSTDEVVFYYTTNLQN</sequence>
<evidence type="ECO:0000313" key="2">
    <source>
        <dbReference type="EMBL" id="RNL57700.1"/>
    </source>
</evidence>
<evidence type="ECO:0000256" key="1">
    <source>
        <dbReference type="ARBA" id="ARBA00006313"/>
    </source>
</evidence>
<dbReference type="GO" id="GO:0004497">
    <property type="term" value="F:monooxygenase activity"/>
    <property type="evidence" value="ECO:0007669"/>
    <property type="project" value="UniProtKB-KW"/>
</dbReference>
<dbReference type="EMBL" id="RHGB01000034">
    <property type="protein sequence ID" value="RNL57700.1"/>
    <property type="molecule type" value="Genomic_DNA"/>
</dbReference>
<proteinExistence type="inferred from homology"/>
<name>A0ABX9W0P1_9GAMM</name>
<dbReference type="Gene3D" id="3.90.56.10">
    <property type="entry name" value="Monooxygenase component MmoB/DmpM"/>
    <property type="match status" value="1"/>
</dbReference>
<keyword evidence="3" id="KW-1185">Reference proteome</keyword>